<dbReference type="Proteomes" id="UP000784294">
    <property type="component" value="Unassembled WGS sequence"/>
</dbReference>
<dbReference type="EMBL" id="CAAALY010016820">
    <property type="protein sequence ID" value="VEL13122.1"/>
    <property type="molecule type" value="Genomic_DNA"/>
</dbReference>
<accession>A0A3S5A6B0</accession>
<proteinExistence type="predicted"/>
<protein>
    <submittedName>
        <fullName evidence="1">Uncharacterized protein</fullName>
    </submittedName>
</protein>
<organism evidence="1 2">
    <name type="scientific">Protopolystoma xenopodis</name>
    <dbReference type="NCBI Taxonomy" id="117903"/>
    <lineage>
        <taxon>Eukaryota</taxon>
        <taxon>Metazoa</taxon>
        <taxon>Spiralia</taxon>
        <taxon>Lophotrochozoa</taxon>
        <taxon>Platyhelminthes</taxon>
        <taxon>Monogenea</taxon>
        <taxon>Polyopisthocotylea</taxon>
        <taxon>Polystomatidea</taxon>
        <taxon>Polystomatidae</taxon>
        <taxon>Protopolystoma</taxon>
    </lineage>
</organism>
<keyword evidence="2" id="KW-1185">Reference proteome</keyword>
<evidence type="ECO:0000313" key="1">
    <source>
        <dbReference type="EMBL" id="VEL13122.1"/>
    </source>
</evidence>
<reference evidence="1" key="1">
    <citation type="submission" date="2018-11" db="EMBL/GenBank/DDBJ databases">
        <authorList>
            <consortium name="Pathogen Informatics"/>
        </authorList>
    </citation>
    <scope>NUCLEOTIDE SEQUENCE</scope>
</reference>
<name>A0A3S5A6B0_9PLAT</name>
<evidence type="ECO:0000313" key="2">
    <source>
        <dbReference type="Proteomes" id="UP000784294"/>
    </source>
</evidence>
<gene>
    <name evidence="1" type="ORF">PXEA_LOCUS6562</name>
</gene>
<comment type="caution">
    <text evidence="1">The sequence shown here is derived from an EMBL/GenBank/DDBJ whole genome shotgun (WGS) entry which is preliminary data.</text>
</comment>
<dbReference type="AlphaFoldDB" id="A0A3S5A6B0"/>
<sequence length="85" mass="9685">MSSASQLSWSPVNQACRHARRGLHGSKAGLEAGLMLGPFCLMARLEVSTSKWGRDWTRTKGRQVQKKKDSSWCRARRCPFFNSDW</sequence>